<dbReference type="PROSITE" id="PS00514">
    <property type="entry name" value="FIBRINOGEN_C_1"/>
    <property type="match status" value="1"/>
</dbReference>
<dbReference type="CDD" id="cd00087">
    <property type="entry name" value="FReD"/>
    <property type="match status" value="1"/>
</dbReference>
<evidence type="ECO:0000256" key="2">
    <source>
        <dbReference type="ARBA" id="ARBA00022525"/>
    </source>
</evidence>
<dbReference type="GO" id="GO:0072377">
    <property type="term" value="P:blood coagulation, common pathway"/>
    <property type="evidence" value="ECO:0007669"/>
    <property type="project" value="TreeGrafter"/>
</dbReference>
<comment type="caution">
    <text evidence="6">The sequence shown here is derived from an EMBL/GenBank/DDBJ whole genome shotgun (WGS) entry which is preliminary data.</text>
</comment>
<evidence type="ECO:0000256" key="3">
    <source>
        <dbReference type="ARBA" id="ARBA00023157"/>
    </source>
</evidence>
<dbReference type="Gene3D" id="4.10.530.10">
    <property type="entry name" value="Gamma-fibrinogen Carboxyl Terminal Fragment, domain 2"/>
    <property type="match status" value="1"/>
</dbReference>
<dbReference type="InterPro" id="IPR036056">
    <property type="entry name" value="Fibrinogen-like_C"/>
</dbReference>
<keyword evidence="4" id="KW-0325">Glycoprotein</keyword>
<dbReference type="SMART" id="SM00186">
    <property type="entry name" value="FBG"/>
    <property type="match status" value="1"/>
</dbReference>
<proteinExistence type="predicted"/>
<comment type="subcellular location">
    <subcellularLocation>
        <location evidence="1">Secreted</location>
    </subcellularLocation>
</comment>
<keyword evidence="7" id="KW-1185">Reference proteome</keyword>
<dbReference type="InterPro" id="IPR002181">
    <property type="entry name" value="Fibrinogen_a/b/g_C_dom"/>
</dbReference>
<dbReference type="AlphaFoldDB" id="A0A8X8BJH5"/>
<evidence type="ECO:0000256" key="1">
    <source>
        <dbReference type="ARBA" id="ARBA00004613"/>
    </source>
</evidence>
<accession>A0A8X8BJH5</accession>
<dbReference type="Gene3D" id="3.90.215.10">
    <property type="entry name" value="Gamma Fibrinogen, chain A, domain 1"/>
    <property type="match status" value="1"/>
</dbReference>
<dbReference type="InterPro" id="IPR037579">
    <property type="entry name" value="FIB_ANG-like"/>
</dbReference>
<dbReference type="InterPro" id="IPR014716">
    <property type="entry name" value="Fibrinogen_a/b/g_C_1"/>
</dbReference>
<dbReference type="GO" id="GO:0005577">
    <property type="term" value="C:fibrinogen complex"/>
    <property type="evidence" value="ECO:0007669"/>
    <property type="project" value="TreeGrafter"/>
</dbReference>
<dbReference type="Proteomes" id="UP000886611">
    <property type="component" value="Unassembled WGS sequence"/>
</dbReference>
<dbReference type="NCBIfam" id="NF040941">
    <property type="entry name" value="GGGWT_bact"/>
    <property type="match status" value="1"/>
</dbReference>
<dbReference type="Pfam" id="PF00147">
    <property type="entry name" value="Fibrinogen_C"/>
    <property type="match status" value="1"/>
</dbReference>
<gene>
    <name evidence="6" type="primary">Fgl1_0</name>
    <name evidence="6" type="ORF">GTO96_0013888</name>
</gene>
<organism evidence="6 7">
    <name type="scientific">Polypterus senegalus</name>
    <name type="common">Senegal bichir</name>
    <dbReference type="NCBI Taxonomy" id="55291"/>
    <lineage>
        <taxon>Eukaryota</taxon>
        <taxon>Metazoa</taxon>
        <taxon>Chordata</taxon>
        <taxon>Craniata</taxon>
        <taxon>Vertebrata</taxon>
        <taxon>Euteleostomi</taxon>
        <taxon>Actinopterygii</taxon>
        <taxon>Polypteriformes</taxon>
        <taxon>Polypteridae</taxon>
        <taxon>Polypterus</taxon>
    </lineage>
</organism>
<feature type="non-terminal residue" evidence="6">
    <location>
        <position position="356"/>
    </location>
</feature>
<evidence type="ECO:0000313" key="7">
    <source>
        <dbReference type="Proteomes" id="UP000886611"/>
    </source>
</evidence>
<feature type="domain" description="Fibrinogen C-terminal" evidence="5">
    <location>
        <begin position="76"/>
        <end position="310"/>
    </location>
</feature>
<dbReference type="PANTHER" id="PTHR47221:SF5">
    <property type="entry name" value="FIBRINOGEN C-TERMINAL DOMAIN-CONTAINING PROTEIN"/>
    <property type="match status" value="1"/>
</dbReference>
<reference evidence="6 7" key="1">
    <citation type="journal article" date="2021" name="Cell">
        <title>Tracing the genetic footprints of vertebrate landing in non-teleost ray-finned fishes.</title>
        <authorList>
            <person name="Bi X."/>
            <person name="Wang K."/>
            <person name="Yang L."/>
            <person name="Pan H."/>
            <person name="Jiang H."/>
            <person name="Wei Q."/>
            <person name="Fang M."/>
            <person name="Yu H."/>
            <person name="Zhu C."/>
            <person name="Cai Y."/>
            <person name="He Y."/>
            <person name="Gan X."/>
            <person name="Zeng H."/>
            <person name="Yu D."/>
            <person name="Zhu Y."/>
            <person name="Jiang H."/>
            <person name="Qiu Q."/>
            <person name="Yang H."/>
            <person name="Zhang Y.E."/>
            <person name="Wang W."/>
            <person name="Zhu M."/>
            <person name="He S."/>
            <person name="Zhang G."/>
        </authorList>
    </citation>
    <scope>NUCLEOTIDE SEQUENCE [LARGE SCALE GENOMIC DNA]</scope>
    <source>
        <strain evidence="6">Bchr_013</strain>
    </source>
</reference>
<keyword evidence="3" id="KW-1015">Disulfide bond</keyword>
<dbReference type="FunFam" id="3.90.215.10:FF:000001">
    <property type="entry name" value="Tenascin isoform 1"/>
    <property type="match status" value="1"/>
</dbReference>
<evidence type="ECO:0000256" key="4">
    <source>
        <dbReference type="ARBA" id="ARBA00023180"/>
    </source>
</evidence>
<dbReference type="EMBL" id="JAATIS010008602">
    <property type="protein sequence ID" value="KAG2456466.1"/>
    <property type="molecule type" value="Genomic_DNA"/>
</dbReference>
<dbReference type="SUPFAM" id="SSF56496">
    <property type="entry name" value="Fibrinogen C-terminal domain-like"/>
    <property type="match status" value="1"/>
</dbReference>
<dbReference type="PANTHER" id="PTHR47221">
    <property type="entry name" value="FIBRINOGEN ALPHA CHAIN"/>
    <property type="match status" value="1"/>
</dbReference>
<dbReference type="GO" id="GO:0042730">
    <property type="term" value="P:fibrinolysis"/>
    <property type="evidence" value="ECO:0007669"/>
    <property type="project" value="TreeGrafter"/>
</dbReference>
<dbReference type="GO" id="GO:0070527">
    <property type="term" value="P:platelet aggregation"/>
    <property type="evidence" value="ECO:0007669"/>
    <property type="project" value="TreeGrafter"/>
</dbReference>
<dbReference type="GO" id="GO:0030674">
    <property type="term" value="F:protein-macromolecule adaptor activity"/>
    <property type="evidence" value="ECO:0007669"/>
    <property type="project" value="TreeGrafter"/>
</dbReference>
<dbReference type="GO" id="GO:0034116">
    <property type="term" value="P:positive regulation of heterotypic cell-cell adhesion"/>
    <property type="evidence" value="ECO:0007669"/>
    <property type="project" value="TreeGrafter"/>
</dbReference>
<evidence type="ECO:0000313" key="6">
    <source>
        <dbReference type="EMBL" id="KAG2456466.1"/>
    </source>
</evidence>
<name>A0A8X8BJH5_POLSE</name>
<dbReference type="GO" id="GO:0005201">
    <property type="term" value="F:extracellular matrix structural constituent"/>
    <property type="evidence" value="ECO:0007669"/>
    <property type="project" value="TreeGrafter"/>
</dbReference>
<keyword evidence="2" id="KW-0964">Secreted</keyword>
<sequence length="356" mass="41299">MSHTKISSPQENESCWLEVSELRNVIRNLENQYALGQWQLKDLKDSSYNWENSLVYSKNLKKENSQYKSSFPSTSGNLIVYDHDCSMIYNRRKVSSGFYRIKPQSIAEPFLVYCDMSDGTGWTVIQRRTNGKVKFDRSWSDYKNGFGHFKKKNDEYWLGNEYIHSLLLNDGNLMQIDLTDWKEKTAYAIYENVKVADEKDNYRLQFGIYSGTAGDALSGGGNVEEQWSVSHNGMQFSTADQDHDRYLHGNCAKENKGGWWFNRCHAANLNGKYYRRGSYTGKNDNGLIWFTWHGWWYSLKSSSIKVRQQAFLDDLGSESAMRRMRTVIVLITSHLRSMFSLPPAFTVTFPSPSYLK</sequence>
<feature type="non-terminal residue" evidence="6">
    <location>
        <position position="1"/>
    </location>
</feature>
<dbReference type="InterPro" id="IPR020837">
    <property type="entry name" value="Fibrinogen_CS"/>
</dbReference>
<protein>
    <submittedName>
        <fullName evidence="6">FGL1 protein</fullName>
    </submittedName>
</protein>
<dbReference type="PROSITE" id="PS51406">
    <property type="entry name" value="FIBRINOGEN_C_2"/>
    <property type="match status" value="1"/>
</dbReference>
<evidence type="ECO:0000259" key="5">
    <source>
        <dbReference type="PROSITE" id="PS51406"/>
    </source>
</evidence>